<protein>
    <recommendedName>
        <fullName evidence="6">Putative mRNA interferase YoeB</fullName>
    </recommendedName>
</protein>
<keyword evidence="2" id="KW-1277">Toxin-antitoxin system</keyword>
<name>A0A0H5Q042_9ZZZZ</name>
<evidence type="ECO:0000256" key="4">
    <source>
        <dbReference type="ARBA" id="ARBA00022759"/>
    </source>
</evidence>
<dbReference type="PANTHER" id="PTHR38039">
    <property type="entry name" value="TOXIN YOEB"/>
    <property type="match status" value="1"/>
</dbReference>
<reference evidence="7" key="1">
    <citation type="submission" date="2015-06" db="EMBL/GenBank/DDBJ databases">
        <authorList>
            <person name="Joergensen T."/>
        </authorList>
    </citation>
    <scope>NUCLEOTIDE SEQUENCE</scope>
    <source>
        <plasmid evidence="7">pRGRH0593</plasmid>
    </source>
</reference>
<reference evidence="7" key="2">
    <citation type="submission" date="2015-07" db="EMBL/GenBank/DDBJ databases">
        <title>Plasmids, circular viruses and viroids from rat gut.</title>
        <authorList>
            <person name="Jorgensen T.J."/>
            <person name="Hansen M.A."/>
            <person name="Xu Z."/>
            <person name="Tabak M.A."/>
            <person name="Sorensen S.J."/>
            <person name="Hansen L.H."/>
        </authorList>
    </citation>
    <scope>NUCLEOTIDE SEQUENCE</scope>
    <source>
        <plasmid evidence="7">pRGRH0593</plasmid>
    </source>
</reference>
<accession>A0A0H5Q042</accession>
<dbReference type="SUPFAM" id="SSF143011">
    <property type="entry name" value="RelE-like"/>
    <property type="match status" value="1"/>
</dbReference>
<evidence type="ECO:0000256" key="1">
    <source>
        <dbReference type="ARBA" id="ARBA00008172"/>
    </source>
</evidence>
<dbReference type="GO" id="GO:0004519">
    <property type="term" value="F:endonuclease activity"/>
    <property type="evidence" value="ECO:0007669"/>
    <property type="project" value="UniProtKB-KW"/>
</dbReference>
<dbReference type="NCBIfam" id="TIGR02116">
    <property type="entry name" value="toxin_Txe_YoeB"/>
    <property type="match status" value="1"/>
</dbReference>
<keyword evidence="3" id="KW-0540">Nuclease</keyword>
<dbReference type="InterPro" id="IPR009614">
    <property type="entry name" value="YoeB_toxin"/>
</dbReference>
<dbReference type="PANTHER" id="PTHR38039:SF1">
    <property type="entry name" value="TOXIN YOEB"/>
    <property type="match status" value="1"/>
</dbReference>
<sequence>MAKKNQKQQNKVDAIESVVLNFSTEGWEDYEYWVEEDIDTVKKINKLIKEIKRTPFTGTGKPEPLKGDLSGYWSRRINHADRLVYMFENGELYIIQCRCHY</sequence>
<proteinExistence type="inferred from homology"/>
<organism evidence="7">
    <name type="scientific">uncultured prokaryote</name>
    <dbReference type="NCBI Taxonomy" id="198431"/>
    <lineage>
        <taxon>unclassified sequences</taxon>
        <taxon>environmental samples</taxon>
    </lineage>
</organism>
<dbReference type="InterPro" id="IPR035093">
    <property type="entry name" value="RelE/ParE_toxin_dom_sf"/>
</dbReference>
<keyword evidence="5" id="KW-0378">Hydrolase</keyword>
<evidence type="ECO:0000313" key="7">
    <source>
        <dbReference type="EMBL" id="CRY95331.1"/>
    </source>
</evidence>
<comment type="similarity">
    <text evidence="1">Belongs to the YoeB family.</text>
</comment>
<keyword evidence="4" id="KW-0255">Endonuclease</keyword>
<keyword evidence="7" id="KW-0614">Plasmid</keyword>
<evidence type="ECO:0000256" key="2">
    <source>
        <dbReference type="ARBA" id="ARBA00022649"/>
    </source>
</evidence>
<evidence type="ECO:0000256" key="6">
    <source>
        <dbReference type="ARBA" id="ARBA00030388"/>
    </source>
</evidence>
<geneLocation type="plasmid" evidence="7">
    <name>pRGRH0593</name>
</geneLocation>
<dbReference type="EMBL" id="LN853224">
    <property type="protein sequence ID" value="CRY95331.1"/>
    <property type="molecule type" value="Genomic_DNA"/>
</dbReference>
<dbReference type="GO" id="GO:0016787">
    <property type="term" value="F:hydrolase activity"/>
    <property type="evidence" value="ECO:0007669"/>
    <property type="project" value="UniProtKB-KW"/>
</dbReference>
<dbReference type="GO" id="GO:0006401">
    <property type="term" value="P:RNA catabolic process"/>
    <property type="evidence" value="ECO:0007669"/>
    <property type="project" value="InterPro"/>
</dbReference>
<dbReference type="GO" id="GO:0045892">
    <property type="term" value="P:negative regulation of DNA-templated transcription"/>
    <property type="evidence" value="ECO:0007669"/>
    <property type="project" value="TreeGrafter"/>
</dbReference>
<evidence type="ECO:0000256" key="5">
    <source>
        <dbReference type="ARBA" id="ARBA00022801"/>
    </source>
</evidence>
<evidence type="ECO:0000256" key="3">
    <source>
        <dbReference type="ARBA" id="ARBA00022722"/>
    </source>
</evidence>
<dbReference type="Gene3D" id="3.30.2310.20">
    <property type="entry name" value="RelE-like"/>
    <property type="match status" value="1"/>
</dbReference>
<dbReference type="Pfam" id="PF06769">
    <property type="entry name" value="YoeB_toxin"/>
    <property type="match status" value="1"/>
</dbReference>
<dbReference type="AlphaFoldDB" id="A0A0H5Q042"/>